<keyword evidence="8" id="KW-0472">Membrane</keyword>
<reference evidence="16" key="1">
    <citation type="submission" date="2016-12" db="EMBL/GenBank/DDBJ databases">
        <authorList>
            <person name="Rodrigo-Torres L."/>
            <person name="Arahal R.D."/>
            <person name="Lucena T."/>
        </authorList>
    </citation>
    <scope>NUCLEOTIDE SEQUENCE [LARGE SCALE GENOMIC DNA]</scope>
</reference>
<evidence type="ECO:0000256" key="14">
    <source>
        <dbReference type="SAM" id="SignalP"/>
    </source>
</evidence>
<dbReference type="OrthoDB" id="9770871at2"/>
<dbReference type="RefSeq" id="WP_073586163.1">
    <property type="nucleotide sequence ID" value="NZ_AP024898.1"/>
</dbReference>
<feature type="signal peptide" evidence="14">
    <location>
        <begin position="1"/>
        <end position="25"/>
    </location>
</feature>
<comment type="similarity">
    <text evidence="2">Belongs to the histidine acid phosphatase family. MINPP1 subfamily.</text>
</comment>
<evidence type="ECO:0000313" key="16">
    <source>
        <dbReference type="Proteomes" id="UP000184600"/>
    </source>
</evidence>
<dbReference type="STRING" id="1117707.VQ7734_04486"/>
<proteinExistence type="inferred from homology"/>
<evidence type="ECO:0000256" key="13">
    <source>
        <dbReference type="ARBA" id="ARBA00043832"/>
    </source>
</evidence>
<dbReference type="Gene3D" id="3.40.50.1240">
    <property type="entry name" value="Phosphoglycerate mutase-like"/>
    <property type="match status" value="1"/>
</dbReference>
<evidence type="ECO:0000256" key="4">
    <source>
        <dbReference type="ARBA" id="ARBA00013040"/>
    </source>
</evidence>
<comment type="catalytic activity">
    <reaction evidence="10">
        <text>1D-myo-inositol 1,2,5,6-tetrakisphosphate + H2O = 1D-myo-inositol 1,2,6-trisphosphate + phosphate</text>
        <dbReference type="Rhea" id="RHEA:77119"/>
        <dbReference type="ChEBI" id="CHEBI:15377"/>
        <dbReference type="ChEBI" id="CHEBI:43474"/>
        <dbReference type="ChEBI" id="CHEBI:195535"/>
        <dbReference type="ChEBI" id="CHEBI:195537"/>
        <dbReference type="EC" id="3.1.3.62"/>
    </reaction>
    <physiologicalReaction direction="left-to-right" evidence="10">
        <dbReference type="Rhea" id="RHEA:77120"/>
    </physiologicalReaction>
</comment>
<accession>A0A1M7Z1L5</accession>
<evidence type="ECO:0000256" key="11">
    <source>
        <dbReference type="ARBA" id="ARBA00043671"/>
    </source>
</evidence>
<comment type="catalytic activity">
    <reaction evidence="13">
        <text>(2R)-2,3-bisphosphoglycerate + H2O = (2R)-2-phosphoglycerate + phosphate</text>
        <dbReference type="Rhea" id="RHEA:27381"/>
        <dbReference type="ChEBI" id="CHEBI:15377"/>
        <dbReference type="ChEBI" id="CHEBI:43474"/>
        <dbReference type="ChEBI" id="CHEBI:58248"/>
        <dbReference type="ChEBI" id="CHEBI:58289"/>
        <dbReference type="EC" id="3.1.3.80"/>
    </reaction>
    <physiologicalReaction direction="left-to-right" evidence="13">
        <dbReference type="Rhea" id="RHEA:27382"/>
    </physiologicalReaction>
</comment>
<evidence type="ECO:0000256" key="8">
    <source>
        <dbReference type="ARBA" id="ARBA00023136"/>
    </source>
</evidence>
<sequence length="514" mass="58228">MTRYTFIASAVSAALLCSVGSTVHAQNLSDGYQYSSKATYAAQQDLSTYEAPPLGYHVVYTQLVERHGARALSSPKYDVLAKQVWDLAKKRGQLTPLGEKLGPMIDKVTAANEKLGYGLLTEVGKEEPAAIAARMTQRLSSIVTKDANYPLCIQVQTSGKERANQTAHYFMQSLAKEVNYVANDAVNCYQAQTQPNQIDDQLVNKFELYFHKTNPKKSDKYQQYTSNYKAYKAFKDFDKLETVFDALADLPKTQLMAREMLERIYTKEFVDFLATKVSHDKQCDVAADNCFKTNTRKPDETEDDWKYVKNEVDAASMLYNMFIIGPGMLREAQAQGGEWDLKQFITPQESAWFAYLADAEDFYEKGPSFADANGVTYNIAKPLLKDMFNEMDAVANNTQSVKHVAKLRFAHAEQIMPLAALLHVKGSDKSADPNVLYRQENNPWRGGWVTPYSANIQWDVYKSSTENSPTLVKMLYNEKEIGFKENCHVYPGSHYFYSLNELERCYSKELSVNE</sequence>
<keyword evidence="6 14" id="KW-0732">Signal</keyword>
<protein>
    <recommendedName>
        <fullName evidence="5">Multiple inositol polyphosphate phosphatase 1</fullName>
        <ecNumber evidence="4">3.1.3.62</ecNumber>
        <ecNumber evidence="3">3.1.3.80</ecNumber>
    </recommendedName>
    <alternativeName>
        <fullName evidence="9">2,3-bisphosphoglycerate 3-phosphatase</fullName>
    </alternativeName>
</protein>
<feature type="chain" id="PRO_5012342210" description="Multiple inositol polyphosphate phosphatase 1" evidence="14">
    <location>
        <begin position="26"/>
        <end position="514"/>
    </location>
</feature>
<dbReference type="EC" id="3.1.3.62" evidence="4"/>
<comment type="subcellular location">
    <subcellularLocation>
        <location evidence="1">Membrane</location>
    </subcellularLocation>
</comment>
<evidence type="ECO:0000256" key="3">
    <source>
        <dbReference type="ARBA" id="ARBA00012976"/>
    </source>
</evidence>
<evidence type="ECO:0000256" key="12">
    <source>
        <dbReference type="ARBA" id="ARBA00043691"/>
    </source>
</evidence>
<dbReference type="Proteomes" id="UP000184600">
    <property type="component" value="Unassembled WGS sequence"/>
</dbReference>
<organism evidence="15 16">
    <name type="scientific">Vibrio quintilis</name>
    <dbReference type="NCBI Taxonomy" id="1117707"/>
    <lineage>
        <taxon>Bacteria</taxon>
        <taxon>Pseudomonadati</taxon>
        <taxon>Pseudomonadota</taxon>
        <taxon>Gammaproteobacteria</taxon>
        <taxon>Vibrionales</taxon>
        <taxon>Vibrionaceae</taxon>
        <taxon>Vibrio</taxon>
    </lineage>
</organism>
<dbReference type="GO" id="GO:0034417">
    <property type="term" value="F:bisphosphoglycerate 3-phosphatase activity"/>
    <property type="evidence" value="ECO:0007669"/>
    <property type="project" value="UniProtKB-EC"/>
</dbReference>
<dbReference type="InterPro" id="IPR000560">
    <property type="entry name" value="His_Pase_clade-2"/>
</dbReference>
<keyword evidence="7" id="KW-0378">Hydrolase</keyword>
<evidence type="ECO:0000256" key="5">
    <source>
        <dbReference type="ARBA" id="ARBA00018097"/>
    </source>
</evidence>
<dbReference type="GO" id="GO:0016020">
    <property type="term" value="C:membrane"/>
    <property type="evidence" value="ECO:0007669"/>
    <property type="project" value="UniProtKB-SubCell"/>
</dbReference>
<evidence type="ECO:0000256" key="2">
    <source>
        <dbReference type="ARBA" id="ARBA00008422"/>
    </source>
</evidence>
<dbReference type="PANTHER" id="PTHR20963:SF8">
    <property type="entry name" value="MULTIPLE INOSITOL POLYPHOSPHATE PHOSPHATASE 1"/>
    <property type="match status" value="1"/>
</dbReference>
<dbReference type="Pfam" id="PF00328">
    <property type="entry name" value="His_Phos_2"/>
    <property type="match status" value="1"/>
</dbReference>
<name>A0A1M7Z1L5_9VIBR</name>
<dbReference type="EC" id="3.1.3.80" evidence="3"/>
<evidence type="ECO:0000256" key="1">
    <source>
        <dbReference type="ARBA" id="ARBA00004370"/>
    </source>
</evidence>
<comment type="catalytic activity">
    <reaction evidence="11">
        <text>1D-myo-inositol 1,2,4,5,6-pentakisphosphate + H2O = 1D-myo-inositol 1,2,5,6-tetrakisphosphate + phosphate</text>
        <dbReference type="Rhea" id="RHEA:77115"/>
        <dbReference type="ChEBI" id="CHEBI:15377"/>
        <dbReference type="ChEBI" id="CHEBI:43474"/>
        <dbReference type="ChEBI" id="CHEBI:57798"/>
        <dbReference type="ChEBI" id="CHEBI:195535"/>
        <dbReference type="EC" id="3.1.3.62"/>
    </reaction>
    <physiologicalReaction direction="left-to-right" evidence="11">
        <dbReference type="Rhea" id="RHEA:77116"/>
    </physiologicalReaction>
</comment>
<dbReference type="InterPro" id="IPR029033">
    <property type="entry name" value="His_PPase_superfam"/>
</dbReference>
<dbReference type="EMBL" id="FRFG01000076">
    <property type="protein sequence ID" value="SHO58714.1"/>
    <property type="molecule type" value="Genomic_DNA"/>
</dbReference>
<dbReference type="PANTHER" id="PTHR20963">
    <property type="entry name" value="MULTIPLE INOSITOL POLYPHOSPHATE PHOSPHATASE-RELATED"/>
    <property type="match status" value="1"/>
</dbReference>
<keyword evidence="16" id="KW-1185">Reference proteome</keyword>
<comment type="catalytic activity">
    <reaction evidence="12">
        <text>1D-myo-inositol hexakisphosphate + H2O = 1D-myo-inositol 1,2,4,5,6-pentakisphosphate + phosphate</text>
        <dbReference type="Rhea" id="RHEA:16989"/>
        <dbReference type="ChEBI" id="CHEBI:15377"/>
        <dbReference type="ChEBI" id="CHEBI:43474"/>
        <dbReference type="ChEBI" id="CHEBI:57798"/>
        <dbReference type="ChEBI" id="CHEBI:58130"/>
        <dbReference type="EC" id="3.1.3.62"/>
    </reaction>
    <physiologicalReaction direction="left-to-right" evidence="12">
        <dbReference type="Rhea" id="RHEA:16990"/>
    </physiologicalReaction>
</comment>
<gene>
    <name evidence="15" type="ORF">VQ7734_04486</name>
</gene>
<dbReference type="AlphaFoldDB" id="A0A1M7Z1L5"/>
<dbReference type="GO" id="GO:0052745">
    <property type="term" value="F:inositol phosphate phosphatase activity"/>
    <property type="evidence" value="ECO:0007669"/>
    <property type="project" value="TreeGrafter"/>
</dbReference>
<evidence type="ECO:0000256" key="9">
    <source>
        <dbReference type="ARBA" id="ARBA00031642"/>
    </source>
</evidence>
<dbReference type="GO" id="GO:0003993">
    <property type="term" value="F:acid phosphatase activity"/>
    <property type="evidence" value="ECO:0007669"/>
    <property type="project" value="TreeGrafter"/>
</dbReference>
<evidence type="ECO:0000256" key="10">
    <source>
        <dbReference type="ARBA" id="ARBA00043668"/>
    </source>
</evidence>
<evidence type="ECO:0000256" key="7">
    <source>
        <dbReference type="ARBA" id="ARBA00022801"/>
    </source>
</evidence>
<evidence type="ECO:0000313" key="15">
    <source>
        <dbReference type="EMBL" id="SHO58714.1"/>
    </source>
</evidence>
<evidence type="ECO:0000256" key="6">
    <source>
        <dbReference type="ARBA" id="ARBA00022729"/>
    </source>
</evidence>
<dbReference type="SUPFAM" id="SSF53254">
    <property type="entry name" value="Phosphoglycerate mutase-like"/>
    <property type="match status" value="1"/>
</dbReference>